<dbReference type="OrthoDB" id="25987at2759"/>
<dbReference type="InterPro" id="IPR026832">
    <property type="entry name" value="Asteroid"/>
</dbReference>
<dbReference type="InterPro" id="IPR029060">
    <property type="entry name" value="PIN-like_dom_sf"/>
</dbReference>
<proteinExistence type="inferred from homology"/>
<comment type="caution">
    <text evidence="3">The sequence shown here is derived from an EMBL/GenBank/DDBJ whole genome shotgun (WGS) entry which is preliminary data.</text>
</comment>
<dbReference type="SUPFAM" id="SSF88723">
    <property type="entry name" value="PIN domain-like"/>
    <property type="match status" value="1"/>
</dbReference>
<comment type="similarity">
    <text evidence="1">Belongs to the asteroid family.</text>
</comment>
<dbReference type="EMBL" id="JAINUF010000021">
    <property type="protein sequence ID" value="KAJ8334590.1"/>
    <property type="molecule type" value="Genomic_DNA"/>
</dbReference>
<dbReference type="PANTHER" id="PTHR15665:SF1">
    <property type="entry name" value="PROTEIN ASTEROID HOMOLOG 1"/>
    <property type="match status" value="1"/>
</dbReference>
<accession>A0A9Q1IBP0</accession>
<feature type="region of interest" description="Disordered" evidence="2">
    <location>
        <begin position="636"/>
        <end position="661"/>
    </location>
</feature>
<evidence type="ECO:0008006" key="5">
    <source>
        <dbReference type="Google" id="ProtNLM"/>
    </source>
</evidence>
<sequence>MGVHGLTSYMEGNRKQFFKDLKLRNTTLVIDGCSLFFRLYFTSGLDQQHGGDYDSFSNLIQQFFEALSSCNISPVVLLDGGIDYTSKKFPTLVQRAQSKIKEADALSRGYHGSVLPLLTKEVFKQVLSSLHVPFIQCVSEADWEIACLANQWNCPVLTMDSDFYVFDLNGGYLPFGFFQWNNIGVCQNTSERYIPASLFSINKFCAHFNHMNKELLPLFAVIAGNDYTSPGAMETFFSRVDFPRSVQPVHSRTQARIDGLLHWLSQFTGPAQAINAVLQVLGDSAQDINRALLSSGMQEYKLSHSNLAGFFTDGAKVTNLPEPVRVLPEWLLARLSSGRLPSFILDVLVLQRTLLIAQVENCRLASSHAASLRIRQVLYGLLLDGKRKLLRGRDGQKGKAAKATDGSPLYHVQEFDRQNLNLRGSHVQAILPSGLQQLPLEKLNEVPLPVRLQVFMETLGVDESIVTATAVPPHLSLPVCVTCYWLSSSKPKPDLQMVEGLLLGIVYGELCRLGGNRRGPAAGYPGVRALCDRLGRLRVSTGGRKGPDLEAAHVYSQWQSCLWMSFYLNQLLCCPLPEPECTWLYSGTFAHRAMKEMKGGSTPEVLLAGAPFATQLFSAIQGAVWRSVGASFFAPSSSRKKRRGRRPNKGGGATQRSTPTEDVVNRFALLECDDDDDYDDDEYQA</sequence>
<evidence type="ECO:0000256" key="1">
    <source>
        <dbReference type="ARBA" id="ARBA00007398"/>
    </source>
</evidence>
<evidence type="ECO:0000313" key="4">
    <source>
        <dbReference type="Proteomes" id="UP001152622"/>
    </source>
</evidence>
<keyword evidence="4" id="KW-1185">Reference proteome</keyword>
<gene>
    <name evidence="3" type="ORF">SKAU_G00402290</name>
</gene>
<organism evidence="3 4">
    <name type="scientific">Synaphobranchus kaupii</name>
    <name type="common">Kaup's arrowtooth eel</name>
    <dbReference type="NCBI Taxonomy" id="118154"/>
    <lineage>
        <taxon>Eukaryota</taxon>
        <taxon>Metazoa</taxon>
        <taxon>Chordata</taxon>
        <taxon>Craniata</taxon>
        <taxon>Vertebrata</taxon>
        <taxon>Euteleostomi</taxon>
        <taxon>Actinopterygii</taxon>
        <taxon>Neopterygii</taxon>
        <taxon>Teleostei</taxon>
        <taxon>Anguilliformes</taxon>
        <taxon>Synaphobranchidae</taxon>
        <taxon>Synaphobranchus</taxon>
    </lineage>
</organism>
<evidence type="ECO:0000256" key="2">
    <source>
        <dbReference type="SAM" id="MobiDB-lite"/>
    </source>
</evidence>
<feature type="compositionally biased region" description="Basic residues" evidence="2">
    <location>
        <begin position="638"/>
        <end position="648"/>
    </location>
</feature>
<dbReference type="Gene3D" id="3.40.50.1010">
    <property type="entry name" value="5'-nuclease"/>
    <property type="match status" value="1"/>
</dbReference>
<name>A0A9Q1IBP0_SYNKA</name>
<dbReference type="AlphaFoldDB" id="A0A9Q1IBP0"/>
<protein>
    <recommendedName>
        <fullName evidence="5">Asteroid domain-containing protein</fullName>
    </recommendedName>
</protein>
<reference evidence="3" key="1">
    <citation type="journal article" date="2023" name="Science">
        <title>Genome structures resolve the early diversification of teleost fishes.</title>
        <authorList>
            <person name="Parey E."/>
            <person name="Louis A."/>
            <person name="Montfort J."/>
            <person name="Bouchez O."/>
            <person name="Roques C."/>
            <person name="Iampietro C."/>
            <person name="Lluch J."/>
            <person name="Castinel A."/>
            <person name="Donnadieu C."/>
            <person name="Desvignes T."/>
            <person name="Floi Bucao C."/>
            <person name="Jouanno E."/>
            <person name="Wen M."/>
            <person name="Mejri S."/>
            <person name="Dirks R."/>
            <person name="Jansen H."/>
            <person name="Henkel C."/>
            <person name="Chen W.J."/>
            <person name="Zahm M."/>
            <person name="Cabau C."/>
            <person name="Klopp C."/>
            <person name="Thompson A.W."/>
            <person name="Robinson-Rechavi M."/>
            <person name="Braasch I."/>
            <person name="Lecointre G."/>
            <person name="Bobe J."/>
            <person name="Postlethwait J.H."/>
            <person name="Berthelot C."/>
            <person name="Roest Crollius H."/>
            <person name="Guiguen Y."/>
        </authorList>
    </citation>
    <scope>NUCLEOTIDE SEQUENCE</scope>
    <source>
        <strain evidence="3">WJC10195</strain>
    </source>
</reference>
<evidence type="ECO:0000313" key="3">
    <source>
        <dbReference type="EMBL" id="KAJ8334590.1"/>
    </source>
</evidence>
<dbReference type="PANTHER" id="PTHR15665">
    <property type="entry name" value="ASTEROID PROTEIN"/>
    <property type="match status" value="1"/>
</dbReference>
<dbReference type="Proteomes" id="UP001152622">
    <property type="component" value="Chromosome 21"/>
</dbReference>